<feature type="compositionally biased region" description="Basic and acidic residues" evidence="2">
    <location>
        <begin position="243"/>
        <end position="259"/>
    </location>
</feature>
<feature type="region of interest" description="Disordered" evidence="2">
    <location>
        <begin position="1"/>
        <end position="88"/>
    </location>
</feature>
<dbReference type="PANTHER" id="PTHR28626:SF3">
    <property type="entry name" value="SRR1-LIKE PROTEIN"/>
    <property type="match status" value="1"/>
</dbReference>
<dbReference type="AlphaFoldDB" id="A0A317XZD0"/>
<evidence type="ECO:0000313" key="5">
    <source>
        <dbReference type="Proteomes" id="UP000246740"/>
    </source>
</evidence>
<evidence type="ECO:0000313" key="4">
    <source>
        <dbReference type="EMBL" id="PWZ03646.1"/>
    </source>
</evidence>
<feature type="region of interest" description="Disordered" evidence="2">
    <location>
        <begin position="243"/>
        <end position="267"/>
    </location>
</feature>
<dbReference type="Pfam" id="PF07985">
    <property type="entry name" value="SRR1"/>
    <property type="match status" value="1"/>
</dbReference>
<dbReference type="InterPro" id="IPR012942">
    <property type="entry name" value="SRR1-like"/>
</dbReference>
<dbReference type="Proteomes" id="UP000246740">
    <property type="component" value="Unassembled WGS sequence"/>
</dbReference>
<comment type="similarity">
    <text evidence="1">Belongs to the SRR1 family.</text>
</comment>
<feature type="region of interest" description="Disordered" evidence="2">
    <location>
        <begin position="302"/>
        <end position="346"/>
    </location>
</feature>
<feature type="domain" description="SRR1-like" evidence="3">
    <location>
        <begin position="204"/>
        <end position="465"/>
    </location>
</feature>
<feature type="region of interest" description="Disordered" evidence="2">
    <location>
        <begin position="170"/>
        <end position="203"/>
    </location>
</feature>
<keyword evidence="5" id="KW-1185">Reference proteome</keyword>
<feature type="compositionally biased region" description="Low complexity" evidence="2">
    <location>
        <begin position="38"/>
        <end position="65"/>
    </location>
</feature>
<dbReference type="InParanoid" id="A0A317XZD0"/>
<dbReference type="GO" id="GO:0005737">
    <property type="term" value="C:cytoplasm"/>
    <property type="evidence" value="ECO:0007669"/>
    <property type="project" value="TreeGrafter"/>
</dbReference>
<evidence type="ECO:0000259" key="3">
    <source>
        <dbReference type="Pfam" id="PF07985"/>
    </source>
</evidence>
<accession>A0A317XZD0</accession>
<feature type="compositionally biased region" description="Basic and acidic residues" evidence="2">
    <location>
        <begin position="170"/>
        <end position="182"/>
    </location>
</feature>
<evidence type="ECO:0000256" key="1">
    <source>
        <dbReference type="ARBA" id="ARBA00009856"/>
    </source>
</evidence>
<reference evidence="4 5" key="1">
    <citation type="journal article" date="2018" name="Mol. Biol. Evol.">
        <title>Broad Genomic Sampling Reveals a Smut Pathogenic Ancestry of the Fungal Clade Ustilaginomycotina.</title>
        <authorList>
            <person name="Kijpornyongpan T."/>
            <person name="Mondo S.J."/>
            <person name="Barry K."/>
            <person name="Sandor L."/>
            <person name="Lee J."/>
            <person name="Lipzen A."/>
            <person name="Pangilinan J."/>
            <person name="LaButti K."/>
            <person name="Hainaut M."/>
            <person name="Henrissat B."/>
            <person name="Grigoriev I.V."/>
            <person name="Spatafora J.W."/>
            <person name="Aime M.C."/>
        </authorList>
    </citation>
    <scope>NUCLEOTIDE SEQUENCE [LARGE SCALE GENOMIC DNA]</scope>
    <source>
        <strain evidence="4 5">MCA 3645</strain>
    </source>
</reference>
<dbReference type="OrthoDB" id="551431at2759"/>
<dbReference type="InterPro" id="IPR040044">
    <property type="entry name" value="SRR1L"/>
</dbReference>
<name>A0A317XZD0_9BASI</name>
<dbReference type="PANTHER" id="PTHR28626">
    <property type="entry name" value="SRR1-LIKE PROTEIN"/>
    <property type="match status" value="1"/>
</dbReference>
<evidence type="ECO:0000256" key="2">
    <source>
        <dbReference type="SAM" id="MobiDB-lite"/>
    </source>
</evidence>
<sequence>MASSSADAMARDQDDAPFVFVKSKSSRRRQPQQTAHANGKSISNSSGSITGPSSGFLYSSGSSSSKGRKNRKNGKQVAATTSELDDADERAQKRAWSNIQVFRNFLGHAITERLGQSSAESCWQGKEQEDGQDAAINTAIKDDRLSFSHQILDAMMQIWPLDESLANKHAETADRSEVRSDVEAPANELHSSSDRPGTGTAPALPERIVCLGLGSPTASRSAQIQLALILVIRDYLELLRPDTKQSDSKGRPSSSRDELATENPDVTAVPSARQLECVAYDPVFTDSDRALLAKCHVWPRSTTARESSTTTTSASSELKVKDTEQSDEADAEASHGHPDADAEGPDSIESYYEQIDRPTLLYMPHCDRELYEHILASNPPTCAPSNSNSRWTLLANTLTNYLDAAPASTFTSSFPTLANLAPRLTAVELPNFHPRRPNPRYTAPPTSELRQLWDSNALNQLSFQWL</sequence>
<protein>
    <recommendedName>
        <fullName evidence="3">SRR1-like domain-containing protein</fullName>
    </recommendedName>
</protein>
<proteinExistence type="inferred from homology"/>
<dbReference type="GO" id="GO:0005634">
    <property type="term" value="C:nucleus"/>
    <property type="evidence" value="ECO:0007669"/>
    <property type="project" value="TreeGrafter"/>
</dbReference>
<dbReference type="EMBL" id="KZ819188">
    <property type="protein sequence ID" value="PWZ03646.1"/>
    <property type="molecule type" value="Genomic_DNA"/>
</dbReference>
<organism evidence="4 5">
    <name type="scientific">Testicularia cyperi</name>
    <dbReference type="NCBI Taxonomy" id="1882483"/>
    <lineage>
        <taxon>Eukaryota</taxon>
        <taxon>Fungi</taxon>
        <taxon>Dikarya</taxon>
        <taxon>Basidiomycota</taxon>
        <taxon>Ustilaginomycotina</taxon>
        <taxon>Ustilaginomycetes</taxon>
        <taxon>Ustilaginales</taxon>
        <taxon>Anthracoideaceae</taxon>
        <taxon>Testicularia</taxon>
    </lineage>
</organism>
<feature type="compositionally biased region" description="Low complexity" evidence="2">
    <location>
        <begin position="302"/>
        <end position="317"/>
    </location>
</feature>
<gene>
    <name evidence="4" type="ORF">BCV70DRAFT_197845</name>
</gene>